<dbReference type="Proteomes" id="UP000249557">
    <property type="component" value="Unassembled WGS sequence"/>
</dbReference>
<dbReference type="EMBL" id="QFNK01000098">
    <property type="protein sequence ID" value="PZO86702.1"/>
    <property type="molecule type" value="Genomic_DNA"/>
</dbReference>
<organism evidence="1 2">
    <name type="scientific">Micavibrio aeruginosavorus</name>
    <dbReference type="NCBI Taxonomy" id="349221"/>
    <lineage>
        <taxon>Bacteria</taxon>
        <taxon>Pseudomonadati</taxon>
        <taxon>Bdellovibrionota</taxon>
        <taxon>Bdellovibrionia</taxon>
        <taxon>Bdellovibrionales</taxon>
        <taxon>Pseudobdellovibrionaceae</taxon>
        <taxon>Micavibrio</taxon>
    </lineage>
</organism>
<dbReference type="Gene3D" id="3.30.540.10">
    <property type="entry name" value="Fructose-1,6-Bisphosphatase, subunit A, domain 1"/>
    <property type="match status" value="1"/>
</dbReference>
<proteinExistence type="predicted"/>
<name>A0A2W5A0F5_9BACT</name>
<evidence type="ECO:0008006" key="3">
    <source>
        <dbReference type="Google" id="ProtNLM"/>
    </source>
</evidence>
<accession>A0A2W5A0F5</accession>
<dbReference type="AlphaFoldDB" id="A0A2W5A0F5"/>
<protein>
    <recommendedName>
        <fullName evidence="3">Inositol monophosphatase</fullName>
    </recommendedName>
</protein>
<sequence>MKNINPDKIADIIREVAADKIIPRFRQLDAEHIRTKTSPTDLVTIADEEAEIELTRIFKGILPGSQVLAEPL</sequence>
<reference evidence="1 2" key="1">
    <citation type="submission" date="2017-08" db="EMBL/GenBank/DDBJ databases">
        <title>Infants hospitalized years apart are colonized by the same room-sourced microbial strains.</title>
        <authorList>
            <person name="Brooks B."/>
            <person name="Olm M.R."/>
            <person name="Firek B.A."/>
            <person name="Baker R."/>
            <person name="Thomas B.C."/>
            <person name="Morowitz M.J."/>
            <person name="Banfield J.F."/>
        </authorList>
    </citation>
    <scope>NUCLEOTIDE SEQUENCE [LARGE SCALE GENOMIC DNA]</scope>
    <source>
        <strain evidence="1">S2_018_000_R2_104</strain>
    </source>
</reference>
<dbReference type="SUPFAM" id="SSF56655">
    <property type="entry name" value="Carbohydrate phosphatase"/>
    <property type="match status" value="1"/>
</dbReference>
<gene>
    <name evidence="1" type="ORF">DI626_05810</name>
</gene>
<evidence type="ECO:0000313" key="2">
    <source>
        <dbReference type="Proteomes" id="UP000249557"/>
    </source>
</evidence>
<evidence type="ECO:0000313" key="1">
    <source>
        <dbReference type="EMBL" id="PZO86702.1"/>
    </source>
</evidence>
<comment type="caution">
    <text evidence="1">The sequence shown here is derived from an EMBL/GenBank/DDBJ whole genome shotgun (WGS) entry which is preliminary data.</text>
</comment>